<gene>
    <name evidence="2" type="ORF">H8S77_11735</name>
</gene>
<proteinExistence type="predicted"/>
<evidence type="ECO:0000313" key="2">
    <source>
        <dbReference type="EMBL" id="MBC5643558.1"/>
    </source>
</evidence>
<dbReference type="RefSeq" id="WP_186959530.1">
    <property type="nucleotide sequence ID" value="NZ_JACOOI010000011.1"/>
</dbReference>
<sequence length="297" mass="34652">MTDKSFPSQGWQQFLTGRQGILDKYDQAKTHSVSHKVSTSHGNVAEAEFRKWLKNFLPIRYGVTSGYIVSQFTQDTMKMSHFDVIIYDALSSPILWIEDNSDYSHDGQSRAIPVEYVKGVFEVKSSFNKRTVVDALTHIRELSPLYIQIDKPNEQYKRYLPINFFCGLIFIELHKKYEFEKSALLELMKIRDIRGYYSSIILRGEGRKPTTTCKIDTMLTNQPINDFTNMTDCSMLKNFLCLNTQKVEENLYSWVHLTWQDLNFSTFAFDILALLNETYQFGKRSSFYAFGDSNWKI</sequence>
<dbReference type="Pfam" id="PF20247">
    <property type="entry name" value="DUF6602"/>
    <property type="match status" value="1"/>
</dbReference>
<dbReference type="InterPro" id="IPR046537">
    <property type="entry name" value="DUF6602"/>
</dbReference>
<dbReference type="Proteomes" id="UP000644010">
    <property type="component" value="Unassembled WGS sequence"/>
</dbReference>
<organism evidence="2 3">
    <name type="scientific">Parabacteroides segnis</name>
    <dbReference type="NCBI Taxonomy" id="2763058"/>
    <lineage>
        <taxon>Bacteria</taxon>
        <taxon>Pseudomonadati</taxon>
        <taxon>Bacteroidota</taxon>
        <taxon>Bacteroidia</taxon>
        <taxon>Bacteroidales</taxon>
        <taxon>Tannerellaceae</taxon>
        <taxon>Parabacteroides</taxon>
    </lineage>
</organism>
<reference evidence="2 3" key="1">
    <citation type="submission" date="2020-08" db="EMBL/GenBank/DDBJ databases">
        <title>Genome public.</title>
        <authorList>
            <person name="Liu C."/>
            <person name="Sun Q."/>
        </authorList>
    </citation>
    <scope>NUCLEOTIDE SEQUENCE [LARGE SCALE GENOMIC DNA]</scope>
    <source>
        <strain evidence="2 3">BX2</strain>
    </source>
</reference>
<protein>
    <recommendedName>
        <fullName evidence="1">DUF6602 domain-containing protein</fullName>
    </recommendedName>
</protein>
<accession>A0ABR7E2Z0</accession>
<dbReference type="EMBL" id="JACOOI010000011">
    <property type="protein sequence ID" value="MBC5643558.1"/>
    <property type="molecule type" value="Genomic_DNA"/>
</dbReference>
<feature type="domain" description="DUF6602" evidence="1">
    <location>
        <begin position="33"/>
        <end position="142"/>
    </location>
</feature>
<dbReference type="CDD" id="cd21173">
    <property type="entry name" value="NucC-like"/>
    <property type="match status" value="1"/>
</dbReference>
<evidence type="ECO:0000313" key="3">
    <source>
        <dbReference type="Proteomes" id="UP000644010"/>
    </source>
</evidence>
<keyword evidence="3" id="KW-1185">Reference proteome</keyword>
<comment type="caution">
    <text evidence="2">The sequence shown here is derived from an EMBL/GenBank/DDBJ whole genome shotgun (WGS) entry which is preliminary data.</text>
</comment>
<name>A0ABR7E2Z0_9BACT</name>
<evidence type="ECO:0000259" key="1">
    <source>
        <dbReference type="Pfam" id="PF20247"/>
    </source>
</evidence>